<feature type="transmembrane region" description="Helical" evidence="10">
    <location>
        <begin position="67"/>
        <end position="91"/>
    </location>
</feature>
<evidence type="ECO:0000256" key="5">
    <source>
        <dbReference type="ARBA" id="ARBA00022989"/>
    </source>
</evidence>
<reference evidence="13 14" key="1">
    <citation type="submission" date="2018-04" db="EMBL/GenBank/DDBJ databases">
        <title>Denitrifier Microvirgula.</title>
        <authorList>
            <person name="Anderson E."/>
            <person name="Jang J."/>
            <person name="Ishii S."/>
        </authorList>
    </citation>
    <scope>NUCLEOTIDE SEQUENCE [LARGE SCALE GENOMIC DNA]</scope>
    <source>
        <strain evidence="13 14">BE2.4</strain>
    </source>
</reference>
<dbReference type="AlphaFoldDB" id="A0A2S0PE27"/>
<dbReference type="CDD" id="cd12913">
    <property type="entry name" value="PDC1_MCP_like"/>
    <property type="match status" value="1"/>
</dbReference>
<feature type="domain" description="HAMP" evidence="12">
    <location>
        <begin position="390"/>
        <end position="444"/>
    </location>
</feature>
<name>A0A2S0PE27_9NEIS</name>
<dbReference type="STRING" id="1122240.GCA_000620105_01929"/>
<evidence type="ECO:0000256" key="6">
    <source>
        <dbReference type="ARBA" id="ARBA00023136"/>
    </source>
</evidence>
<dbReference type="Gene3D" id="1.10.287.950">
    <property type="entry name" value="Methyl-accepting chemotaxis protein"/>
    <property type="match status" value="1"/>
</dbReference>
<dbReference type="PANTHER" id="PTHR32089:SF112">
    <property type="entry name" value="LYSOZYME-LIKE PROTEIN-RELATED"/>
    <property type="match status" value="1"/>
</dbReference>
<evidence type="ECO:0000313" key="14">
    <source>
        <dbReference type="Proteomes" id="UP000244173"/>
    </source>
</evidence>
<dbReference type="GO" id="GO:0007165">
    <property type="term" value="P:signal transduction"/>
    <property type="evidence" value="ECO:0007669"/>
    <property type="project" value="UniProtKB-KW"/>
</dbReference>
<protein>
    <submittedName>
        <fullName evidence="13">Methyl-accepting chemotaxis protein</fullName>
    </submittedName>
</protein>
<dbReference type="PANTHER" id="PTHR32089">
    <property type="entry name" value="METHYL-ACCEPTING CHEMOTAXIS PROTEIN MCPB"/>
    <property type="match status" value="1"/>
</dbReference>
<dbReference type="FunFam" id="1.10.287.950:FF:000001">
    <property type="entry name" value="Methyl-accepting chemotaxis sensory transducer"/>
    <property type="match status" value="1"/>
</dbReference>
<dbReference type="EMBL" id="CP028519">
    <property type="protein sequence ID" value="AVY95592.1"/>
    <property type="molecule type" value="Genomic_DNA"/>
</dbReference>
<keyword evidence="2" id="KW-1003">Cell membrane</keyword>
<evidence type="ECO:0000256" key="4">
    <source>
        <dbReference type="ARBA" id="ARBA00022692"/>
    </source>
</evidence>
<dbReference type="SMART" id="SM00304">
    <property type="entry name" value="HAMP"/>
    <property type="match status" value="2"/>
</dbReference>
<dbReference type="InterPro" id="IPR004090">
    <property type="entry name" value="Chemotax_Me-accpt_rcpt"/>
</dbReference>
<accession>A0A2S0PE27</accession>
<dbReference type="PRINTS" id="PR00260">
    <property type="entry name" value="CHEMTRNSDUCR"/>
</dbReference>
<evidence type="ECO:0000256" key="3">
    <source>
        <dbReference type="ARBA" id="ARBA00022500"/>
    </source>
</evidence>
<sequence length="724" mass="76740">MCLSCLRLPPQVKNLDQKALKIRLQRTHSIIVGAGRQQQIAAQRQGALRPGSFAIRRQIMRIGFRKSILLASILSAALLMGAVLGTAVWVARNASLEQGQALALGTAQTYAVQLQNEISASFSVATTLSRSLASLKDSGSNNRKTADAITVAALGGTPALLGLSSYWEPNAFDGRDADYAGVLPQGADGRYLTWWNRGSGQIKPEAYAFQGGEAENPWYFVPKKTLKPFVTEPYQDKLDGKPVTLVSLMSPILHDGHFLGVVGADYPLTTLQQILGKEKPFGVGELALISPSGVYASHPDAGKLAARADDVDAAGLAAVAEGRSHLEIRDGKVRVLYPVRFGDARQIWALSLSFPASVLTASADRTMLMGSLLGLGGLVLLALLLTLVLNRAMRPLTRLERTMNELSGGGGDLTRALPVPLLDEIGRIAAAFNQFVGSLGGLIHGVKTQSASVAERAHKVTEASETISGRSKQQMEAASAVASAVEQISVSIAQVSDRVKEASGLSTEARELASQVNEAAQTSAGEVNDILITFTGLHQRMAQLDASSQEISGIVDVISSIAAQTNLLALNAAIEAARAGEQGRGFAVVADEVRQLATRSAQATDEIGRVIRLVREQIDSTIAGMEAAGGQVESGVVHVRQAADGAAEIERHIMKLSDQLVEVGHASTEQSHASHDIAVNIENISSMAEENHQAVAETDAEINSLSRMARGMHDEMGAFRTRGD</sequence>
<dbReference type="Pfam" id="PF02743">
    <property type="entry name" value="dCache_1"/>
    <property type="match status" value="1"/>
</dbReference>
<dbReference type="InterPro" id="IPR004089">
    <property type="entry name" value="MCPsignal_dom"/>
</dbReference>
<dbReference type="GO" id="GO:0005886">
    <property type="term" value="C:plasma membrane"/>
    <property type="evidence" value="ECO:0007669"/>
    <property type="project" value="UniProtKB-SubCell"/>
</dbReference>
<keyword evidence="14" id="KW-1185">Reference proteome</keyword>
<evidence type="ECO:0000256" key="2">
    <source>
        <dbReference type="ARBA" id="ARBA00022475"/>
    </source>
</evidence>
<dbReference type="GO" id="GO:0004888">
    <property type="term" value="F:transmembrane signaling receptor activity"/>
    <property type="evidence" value="ECO:0007669"/>
    <property type="project" value="InterPro"/>
</dbReference>
<evidence type="ECO:0000313" key="13">
    <source>
        <dbReference type="EMBL" id="AVY95592.1"/>
    </source>
</evidence>
<comment type="subcellular location">
    <subcellularLocation>
        <location evidence="1">Cell membrane</location>
        <topology evidence="1">Multi-pass membrane protein</topology>
    </subcellularLocation>
</comment>
<dbReference type="GO" id="GO:0006935">
    <property type="term" value="P:chemotaxis"/>
    <property type="evidence" value="ECO:0007669"/>
    <property type="project" value="UniProtKB-KW"/>
</dbReference>
<keyword evidence="5 10" id="KW-1133">Transmembrane helix</keyword>
<evidence type="ECO:0000259" key="11">
    <source>
        <dbReference type="PROSITE" id="PS50111"/>
    </source>
</evidence>
<dbReference type="InterPro" id="IPR003660">
    <property type="entry name" value="HAMP_dom"/>
</dbReference>
<keyword evidence="6 10" id="KW-0472">Membrane</keyword>
<dbReference type="PROSITE" id="PS50885">
    <property type="entry name" value="HAMP"/>
    <property type="match status" value="1"/>
</dbReference>
<dbReference type="CDD" id="cd11386">
    <property type="entry name" value="MCP_signal"/>
    <property type="match status" value="1"/>
</dbReference>
<dbReference type="SUPFAM" id="SSF58104">
    <property type="entry name" value="Methyl-accepting chemotaxis protein (MCP) signaling domain"/>
    <property type="match status" value="1"/>
</dbReference>
<dbReference type="InterPro" id="IPR033479">
    <property type="entry name" value="dCache_1"/>
</dbReference>
<dbReference type="SMART" id="SM00283">
    <property type="entry name" value="MA"/>
    <property type="match status" value="1"/>
</dbReference>
<evidence type="ECO:0000256" key="10">
    <source>
        <dbReference type="SAM" id="Phobius"/>
    </source>
</evidence>
<evidence type="ECO:0000259" key="12">
    <source>
        <dbReference type="PROSITE" id="PS50885"/>
    </source>
</evidence>
<organism evidence="13 14">
    <name type="scientific">Microvirgula aerodenitrificans</name>
    <dbReference type="NCBI Taxonomy" id="57480"/>
    <lineage>
        <taxon>Bacteria</taxon>
        <taxon>Pseudomonadati</taxon>
        <taxon>Pseudomonadota</taxon>
        <taxon>Betaproteobacteria</taxon>
        <taxon>Neisseriales</taxon>
        <taxon>Aquaspirillaceae</taxon>
        <taxon>Microvirgula</taxon>
    </lineage>
</organism>
<evidence type="ECO:0000256" key="1">
    <source>
        <dbReference type="ARBA" id="ARBA00004651"/>
    </source>
</evidence>
<feature type="transmembrane region" description="Helical" evidence="10">
    <location>
        <begin position="367"/>
        <end position="389"/>
    </location>
</feature>
<keyword evidence="7 9" id="KW-0807">Transducer</keyword>
<evidence type="ECO:0000256" key="7">
    <source>
        <dbReference type="ARBA" id="ARBA00023224"/>
    </source>
</evidence>
<dbReference type="Pfam" id="PF00015">
    <property type="entry name" value="MCPsignal"/>
    <property type="match status" value="1"/>
</dbReference>
<keyword evidence="4 10" id="KW-0812">Transmembrane</keyword>
<keyword evidence="3" id="KW-0145">Chemotaxis</keyword>
<dbReference type="Gene3D" id="3.30.450.20">
    <property type="entry name" value="PAS domain"/>
    <property type="match status" value="2"/>
</dbReference>
<dbReference type="KEGG" id="maer:DAI18_17240"/>
<comment type="similarity">
    <text evidence="8">Belongs to the methyl-accepting chemotaxis (MCP) protein family.</text>
</comment>
<proteinExistence type="inferred from homology"/>
<dbReference type="CDD" id="cd06225">
    <property type="entry name" value="HAMP"/>
    <property type="match status" value="1"/>
</dbReference>
<dbReference type="PROSITE" id="PS50111">
    <property type="entry name" value="CHEMOTAXIS_TRANSDUC_2"/>
    <property type="match status" value="1"/>
</dbReference>
<evidence type="ECO:0000256" key="8">
    <source>
        <dbReference type="ARBA" id="ARBA00029447"/>
    </source>
</evidence>
<gene>
    <name evidence="13" type="ORF">DAI18_17240</name>
</gene>
<dbReference type="Proteomes" id="UP000244173">
    <property type="component" value="Chromosome"/>
</dbReference>
<evidence type="ECO:0000256" key="9">
    <source>
        <dbReference type="PROSITE-ProRule" id="PRU00284"/>
    </source>
</evidence>
<dbReference type="Pfam" id="PF00672">
    <property type="entry name" value="HAMP"/>
    <property type="match status" value="1"/>
</dbReference>
<feature type="domain" description="Methyl-accepting transducer" evidence="11">
    <location>
        <begin position="449"/>
        <end position="685"/>
    </location>
</feature>